<feature type="compositionally biased region" description="Polar residues" evidence="1">
    <location>
        <begin position="284"/>
        <end position="301"/>
    </location>
</feature>
<gene>
    <name evidence="2" type="ORF">CGI_10023565</name>
</gene>
<protein>
    <submittedName>
        <fullName evidence="2">Uncharacterized protein</fullName>
    </submittedName>
</protein>
<dbReference type="CDD" id="cd15457">
    <property type="entry name" value="NADAR"/>
    <property type="match status" value="1"/>
</dbReference>
<dbReference type="Pfam" id="PF08719">
    <property type="entry name" value="NADAR"/>
    <property type="match status" value="1"/>
</dbReference>
<proteinExistence type="predicted"/>
<accession>K1RMZ8</accession>
<feature type="compositionally biased region" description="Basic and acidic residues" evidence="1">
    <location>
        <begin position="302"/>
        <end position="311"/>
    </location>
</feature>
<evidence type="ECO:0000256" key="1">
    <source>
        <dbReference type="SAM" id="MobiDB-lite"/>
    </source>
</evidence>
<reference evidence="2" key="1">
    <citation type="journal article" date="2012" name="Nature">
        <title>The oyster genome reveals stress adaptation and complexity of shell formation.</title>
        <authorList>
            <person name="Zhang G."/>
            <person name="Fang X."/>
            <person name="Guo X."/>
            <person name="Li L."/>
            <person name="Luo R."/>
            <person name="Xu F."/>
            <person name="Yang P."/>
            <person name="Zhang L."/>
            <person name="Wang X."/>
            <person name="Qi H."/>
            <person name="Xiong Z."/>
            <person name="Que H."/>
            <person name="Xie Y."/>
            <person name="Holland P.W."/>
            <person name="Paps J."/>
            <person name="Zhu Y."/>
            <person name="Wu F."/>
            <person name="Chen Y."/>
            <person name="Wang J."/>
            <person name="Peng C."/>
            <person name="Meng J."/>
            <person name="Yang L."/>
            <person name="Liu J."/>
            <person name="Wen B."/>
            <person name="Zhang N."/>
            <person name="Huang Z."/>
            <person name="Zhu Q."/>
            <person name="Feng Y."/>
            <person name="Mount A."/>
            <person name="Hedgecock D."/>
            <person name="Xu Z."/>
            <person name="Liu Y."/>
            <person name="Domazet-Loso T."/>
            <person name="Du Y."/>
            <person name="Sun X."/>
            <person name="Zhang S."/>
            <person name="Liu B."/>
            <person name="Cheng P."/>
            <person name="Jiang X."/>
            <person name="Li J."/>
            <person name="Fan D."/>
            <person name="Wang W."/>
            <person name="Fu W."/>
            <person name="Wang T."/>
            <person name="Wang B."/>
            <person name="Zhang J."/>
            <person name="Peng Z."/>
            <person name="Li Y."/>
            <person name="Li N."/>
            <person name="Wang J."/>
            <person name="Chen M."/>
            <person name="He Y."/>
            <person name="Tan F."/>
            <person name="Song X."/>
            <person name="Zheng Q."/>
            <person name="Huang R."/>
            <person name="Yang H."/>
            <person name="Du X."/>
            <person name="Chen L."/>
            <person name="Yang M."/>
            <person name="Gaffney P.M."/>
            <person name="Wang S."/>
            <person name="Luo L."/>
            <person name="She Z."/>
            <person name="Ming Y."/>
            <person name="Huang W."/>
            <person name="Zhang S."/>
            <person name="Huang B."/>
            <person name="Zhang Y."/>
            <person name="Qu T."/>
            <person name="Ni P."/>
            <person name="Miao G."/>
            <person name="Wang J."/>
            <person name="Wang Q."/>
            <person name="Steinberg C.E."/>
            <person name="Wang H."/>
            <person name="Li N."/>
            <person name="Qian L."/>
            <person name="Zhang G."/>
            <person name="Li Y."/>
            <person name="Yang H."/>
            <person name="Liu X."/>
            <person name="Wang J."/>
            <person name="Yin Y."/>
            <person name="Wang J."/>
        </authorList>
    </citation>
    <scope>NUCLEOTIDE SEQUENCE [LARGE SCALE GENOMIC DNA]</scope>
    <source>
        <strain evidence="2">05x7-T-G4-1.051#20</strain>
    </source>
</reference>
<feature type="region of interest" description="Disordered" evidence="1">
    <location>
        <begin position="98"/>
        <end position="132"/>
    </location>
</feature>
<feature type="compositionally biased region" description="Low complexity" evidence="1">
    <location>
        <begin position="106"/>
        <end position="124"/>
    </location>
</feature>
<dbReference type="InterPro" id="IPR037238">
    <property type="entry name" value="YbiA-like_sf"/>
</dbReference>
<dbReference type="SUPFAM" id="SSF143990">
    <property type="entry name" value="YbiA-like"/>
    <property type="match status" value="1"/>
</dbReference>
<dbReference type="HOGENOM" id="CLU_895025_0_0_1"/>
<dbReference type="InParanoid" id="K1RMZ8"/>
<organism evidence="2">
    <name type="scientific">Magallana gigas</name>
    <name type="common">Pacific oyster</name>
    <name type="synonym">Crassostrea gigas</name>
    <dbReference type="NCBI Taxonomy" id="29159"/>
    <lineage>
        <taxon>Eukaryota</taxon>
        <taxon>Metazoa</taxon>
        <taxon>Spiralia</taxon>
        <taxon>Lophotrochozoa</taxon>
        <taxon>Mollusca</taxon>
        <taxon>Bivalvia</taxon>
        <taxon>Autobranchia</taxon>
        <taxon>Pteriomorphia</taxon>
        <taxon>Ostreida</taxon>
        <taxon>Ostreoidea</taxon>
        <taxon>Ostreidae</taxon>
        <taxon>Magallana</taxon>
    </lineage>
</organism>
<name>K1RMZ8_MAGGI</name>
<dbReference type="AlphaFoldDB" id="K1RMZ8"/>
<dbReference type="Gene3D" id="1.10.357.40">
    <property type="entry name" value="YbiA-like"/>
    <property type="match status" value="1"/>
</dbReference>
<sequence length="311" mass="34114">MADASTYAEIKNRAIEIFFPNGSNIKGKKEDFDHHLGDFQGRSIPQDGFTLQIYINSMKACNMTVKPRLYLLSKMKDEENEDESWEFAEEVDVNPPISILNAPGVSTQNPQSPANSPSPAVSTPHQQESIQNAMRSGDIPRATSIQSAATALDAKKIGKLIIPSPSFTEKQIAIMTEILEAKADQIPEFSDLLKKHKKSVFVETTYDDIWASGLDKEATIHTRASAWPGTNKLGIIMSEIAGRLRRSAGRSHSASGPKTRTASKDKSKTQQLQISEMIQDIRKTQNSGGSVTKKTATTSQVRDSHARTAEG</sequence>
<dbReference type="EMBL" id="JH815876">
    <property type="protein sequence ID" value="EKC42965.1"/>
    <property type="molecule type" value="Genomic_DNA"/>
</dbReference>
<feature type="region of interest" description="Disordered" evidence="1">
    <location>
        <begin position="244"/>
        <end position="311"/>
    </location>
</feature>
<evidence type="ECO:0000313" key="2">
    <source>
        <dbReference type="EMBL" id="EKC42965.1"/>
    </source>
</evidence>
<dbReference type="InterPro" id="IPR012816">
    <property type="entry name" value="NADAR"/>
</dbReference>